<dbReference type="EMBL" id="OZ037947">
    <property type="protein sequence ID" value="CAL1706802.1"/>
    <property type="molecule type" value="Genomic_DNA"/>
</dbReference>
<protein>
    <submittedName>
        <fullName evidence="2">Uncharacterized protein</fullName>
    </submittedName>
</protein>
<organism evidence="2 3">
    <name type="scientific">Somion occarium</name>
    <dbReference type="NCBI Taxonomy" id="3059160"/>
    <lineage>
        <taxon>Eukaryota</taxon>
        <taxon>Fungi</taxon>
        <taxon>Dikarya</taxon>
        <taxon>Basidiomycota</taxon>
        <taxon>Agaricomycotina</taxon>
        <taxon>Agaricomycetes</taxon>
        <taxon>Polyporales</taxon>
        <taxon>Cerrenaceae</taxon>
        <taxon>Somion</taxon>
    </lineage>
</organism>
<dbReference type="Proteomes" id="UP001497453">
    <property type="component" value="Chromosome 4"/>
</dbReference>
<evidence type="ECO:0000313" key="3">
    <source>
        <dbReference type="Proteomes" id="UP001497453"/>
    </source>
</evidence>
<feature type="region of interest" description="Disordered" evidence="1">
    <location>
        <begin position="376"/>
        <end position="420"/>
    </location>
</feature>
<name>A0ABP1DG28_9APHY</name>
<proteinExistence type="predicted"/>
<feature type="compositionally biased region" description="Basic residues" evidence="1">
    <location>
        <begin position="390"/>
        <end position="405"/>
    </location>
</feature>
<evidence type="ECO:0000256" key="1">
    <source>
        <dbReference type="SAM" id="MobiDB-lite"/>
    </source>
</evidence>
<reference evidence="3" key="1">
    <citation type="submission" date="2024-04" db="EMBL/GenBank/DDBJ databases">
        <authorList>
            <person name="Shaw F."/>
            <person name="Minotto A."/>
        </authorList>
    </citation>
    <scope>NUCLEOTIDE SEQUENCE [LARGE SCALE GENOMIC DNA]</scope>
</reference>
<feature type="region of interest" description="Disordered" evidence="1">
    <location>
        <begin position="196"/>
        <end position="238"/>
    </location>
</feature>
<keyword evidence="3" id="KW-1185">Reference proteome</keyword>
<accession>A0ABP1DG28</accession>
<sequence length="420" mass="45291">MAYQYYQTSYPGWGQSQVSILFAFSYPLLIVHRLQLQFGAPPIPNIHPQPHWSGWDYYSAHAINPDPSLFYSVMSRAREYGGTGGVGMHEAQSWHRRIYSGLVPLSQALPTDIGSAAAYEAYRVWRHHHSVMYDCLAGQIEREREGLIGIATAEASHLWQYSGRAMDAYGLREALESAALTASRIAYRVMEDRDGYSGRRGSVVDDDYESDYPDSRDYRRRRRHSSIGSAPSMLGGAPSVGSAYGTPYGTPYATPVPIPTQNPMNAGYGAGGSPYYGGGGLPRSYGGTPSMLGGGLGSQPPYNTNPVIPGAPIGGFSVPYPGSTPSYVGNTTGYPGTTTGYPGATTGYPGSSPYMGAGVQYPSTGYGNTVMAGNIPNVPPGSTVIIQQQPRRRRSSGGHKHHHRSRSSDPLRGYGSSYRM</sequence>
<gene>
    <name evidence="2" type="ORF">GFSPODELE1_LOCUS6047</name>
</gene>
<evidence type="ECO:0000313" key="2">
    <source>
        <dbReference type="EMBL" id="CAL1706802.1"/>
    </source>
</evidence>